<feature type="compositionally biased region" description="Low complexity" evidence="1">
    <location>
        <begin position="188"/>
        <end position="204"/>
    </location>
</feature>
<reference evidence="2 3" key="1">
    <citation type="submission" date="2016-06" db="EMBL/GenBank/DDBJ databases">
        <title>Genome sequence of halotolerant plant growth promoting strain of Halomonas elongata HEK1 isolated from salterns of Rann of Kutch, Gujarat, India.</title>
        <authorList>
            <person name="Gaba S."/>
            <person name="Singh R.N."/>
            <person name="Abrol S."/>
            <person name="Kaushik R."/>
            <person name="Saxena A.K."/>
        </authorList>
    </citation>
    <scope>NUCLEOTIDE SEQUENCE [LARGE SCALE GENOMIC DNA]</scope>
    <source>
        <strain evidence="2 3">HEK1</strain>
    </source>
</reference>
<organism evidence="2 3">
    <name type="scientific">Halomonas elongata</name>
    <dbReference type="NCBI Taxonomy" id="2746"/>
    <lineage>
        <taxon>Bacteria</taxon>
        <taxon>Pseudomonadati</taxon>
        <taxon>Pseudomonadota</taxon>
        <taxon>Gammaproteobacteria</taxon>
        <taxon>Oceanospirillales</taxon>
        <taxon>Halomonadaceae</taxon>
        <taxon>Halomonas</taxon>
    </lineage>
</organism>
<gene>
    <name evidence="2" type="ORF">A8U91_02546</name>
</gene>
<feature type="compositionally biased region" description="Basic and acidic residues" evidence="1">
    <location>
        <begin position="155"/>
        <end position="164"/>
    </location>
</feature>
<accession>A0A1B8P7G4</accession>
<evidence type="ECO:0000256" key="1">
    <source>
        <dbReference type="SAM" id="MobiDB-lite"/>
    </source>
</evidence>
<protein>
    <submittedName>
        <fullName evidence="2">Uncharacterized protein</fullName>
    </submittedName>
</protein>
<sequence>MTSKDVPLNPCSAKVISAAPRSSAPRLYDSRNDGVAYARRLIDSLGSRPGYHVPSRTNRTRRHREYSLILMTLGIGNGHTRGMKRSTGYRCPFVASSRSEFADENYPRKRSTTPRSLGKEMACWGNPAHRSGRAMWRPASALPRPEPARLRHPAWREDHHHSDIKAPSTPPDQLQTGMSESCCQLGMARRATAATPRSTRVPTPKETVAAHKGAPNHAPGRR</sequence>
<feature type="region of interest" description="Disordered" evidence="1">
    <location>
        <begin position="155"/>
        <end position="222"/>
    </location>
</feature>
<feature type="compositionally biased region" description="Polar residues" evidence="1">
    <location>
        <begin position="171"/>
        <end position="182"/>
    </location>
</feature>
<evidence type="ECO:0000313" key="2">
    <source>
        <dbReference type="EMBL" id="OBX38160.1"/>
    </source>
</evidence>
<comment type="caution">
    <text evidence="2">The sequence shown here is derived from an EMBL/GenBank/DDBJ whole genome shotgun (WGS) entry which is preliminary data.</text>
</comment>
<proteinExistence type="predicted"/>
<dbReference type="Proteomes" id="UP000092504">
    <property type="component" value="Unassembled WGS sequence"/>
</dbReference>
<name>A0A1B8P7G4_HALEL</name>
<dbReference type="EMBL" id="MAJD01000001">
    <property type="protein sequence ID" value="OBX38160.1"/>
    <property type="molecule type" value="Genomic_DNA"/>
</dbReference>
<dbReference type="AlphaFoldDB" id="A0A1B8P7G4"/>
<evidence type="ECO:0000313" key="3">
    <source>
        <dbReference type="Proteomes" id="UP000092504"/>
    </source>
</evidence>